<organism evidence="1 2">
    <name type="scientific">Hymenobacter metallilatus</name>
    <dbReference type="NCBI Taxonomy" id="2493666"/>
    <lineage>
        <taxon>Bacteria</taxon>
        <taxon>Pseudomonadati</taxon>
        <taxon>Bacteroidota</taxon>
        <taxon>Cytophagia</taxon>
        <taxon>Cytophagales</taxon>
        <taxon>Hymenobacteraceae</taxon>
        <taxon>Hymenobacter</taxon>
    </lineage>
</organism>
<gene>
    <name evidence="1" type="ORF">EI290_21375</name>
</gene>
<reference evidence="1 2" key="1">
    <citation type="submission" date="2018-12" db="EMBL/GenBank/DDBJ databases">
        <authorList>
            <person name="Feng G."/>
            <person name="Zhu H."/>
        </authorList>
    </citation>
    <scope>NUCLEOTIDE SEQUENCE [LARGE SCALE GENOMIC DNA]</scope>
    <source>
        <strain evidence="1 2">9PBR-2</strain>
    </source>
</reference>
<name>A0A428IXZ9_9BACT</name>
<dbReference type="OrthoDB" id="6346224at2"/>
<dbReference type="EMBL" id="RWIS01000021">
    <property type="protein sequence ID" value="RSK23941.1"/>
    <property type="molecule type" value="Genomic_DNA"/>
</dbReference>
<evidence type="ECO:0000313" key="2">
    <source>
        <dbReference type="Proteomes" id="UP000280066"/>
    </source>
</evidence>
<protein>
    <recommendedName>
        <fullName evidence="3">PD-(D/E)XK nuclease family protein</fullName>
    </recommendedName>
</protein>
<dbReference type="AlphaFoldDB" id="A0A428IXZ9"/>
<evidence type="ECO:0000313" key="1">
    <source>
        <dbReference type="EMBL" id="RSK23941.1"/>
    </source>
</evidence>
<sequence length="431" mass="50056">MESLLSCLQVVSSTAQRVEHENRLVNQYTARDFTPFRFMAWSEVPSTHMLAFFLNPDETHGQGPLFQDIFLQHLRQLPVVGPRLPHARWKVEAERRHGELGQIDLLLTTIDRSFSICIENKPRDQTIDQYRQLKRYRKILRGRHQEGYLLLYLSRKKRNPDKESLRPRLRRALKTSGHYANITYESFILPLIDAWQQAVYPEALRTFLRHFRYQIEQWLNLPSTKPTQLMLEQEVVDKLATSGEHVRAAITVARSIEQLKRTLREKLVNSLADPAIGLVGEEHWEWNGHLDGRHSKPYLLRRVTADTAPACWPWGRFSICVEFDQGRLFYGIRFDLSNWYKGDASQAAWPAGTSEQLAGEFAGEPSGRPTEWWPWWRWAGPETEQDLYASIADSSLVKTLQQEVQRLVKVLDQFTATIELQETAATKLPIA</sequence>
<accession>A0A428IXZ9</accession>
<dbReference type="InterPro" id="IPR029470">
    <property type="entry name" value="PDDEXK_4"/>
</dbReference>
<dbReference type="Pfam" id="PF14281">
    <property type="entry name" value="PDDEXK_4"/>
    <property type="match status" value="1"/>
</dbReference>
<evidence type="ECO:0008006" key="3">
    <source>
        <dbReference type="Google" id="ProtNLM"/>
    </source>
</evidence>
<keyword evidence="2" id="KW-1185">Reference proteome</keyword>
<comment type="caution">
    <text evidence="1">The sequence shown here is derived from an EMBL/GenBank/DDBJ whole genome shotgun (WGS) entry which is preliminary data.</text>
</comment>
<proteinExistence type="predicted"/>
<dbReference type="Proteomes" id="UP000280066">
    <property type="component" value="Unassembled WGS sequence"/>
</dbReference>